<keyword evidence="3" id="KW-1185">Reference proteome</keyword>
<dbReference type="Pfam" id="PF19404">
    <property type="entry name" value="DUF5977"/>
    <property type="match status" value="1"/>
</dbReference>
<proteinExistence type="predicted"/>
<sequence length="807" mass="91921">MAYRYDFLESIDVKSQNQIVKKIKFKILPKGTESKRWFLTELAINDQKYTFNYNNVTYFPPEATFGVDFSGFWNGKDDNKSIIPAYSFSLNTGDLTLTGTNRDFNPTYAEVGMIKEIIYPTGGRTEMFFEPHKINYKIIRNSQSNFYPQLTASNDNVSGLRLYKMIDKSGSGNDIIREYKYLKNRDNPSLGSSGISLTNYIFFKYAKYRTTLPNSITDKETFTEFGSNIEQSIFSKPNVEYNKVQEYVNGSLFKEYVFSNYFSYPNYLDSDPMANNIILWRPYNSNFGIGNYMKNIDTQFIDESGKRGKLLEENFFADNIEVKKISTEYVTLNNKPYCKNFNENNSLVYKCGNTSNDYVTDASIIGGNWVQKRRIDVKPFVKFSTIIEDYLPNGNIFTNTLYRYDDNTTLNMSGAESSYFPEEISKISYKYSTTYNDLKLINNNILAPVLETIRSKDIWKSTSFLNYVTSRTKTEYTNPTNFFPSSFISYSIDSNIPVESIIYDFYDNNGNLLQYTTKSGTPTAIIWGYNQTQPIAKIEGATYSQVSALAAAIITASDYGSPHYSESTLIDKLDTFRISLPHYQISTYTYKPLIGVTSITPPSGIREIYKYDSSNRLESVQNTDGEILKEYSYNYAPSKYFNIEKSQTFTRNNCGSNYIGTTYNYIVPDGKYSSIVSQADADQKAQNDIDTNGQNTTNKNGSCRPAVSCYVSTTPFSGGGGVLETDVNYKATISFNTGSNSVDFPWTIGVKIGTIQGICKPLTDHNSYNGQMYYTIKTNGDIIIRSHNGNYPNNKSFQNLLFYFPKN</sequence>
<dbReference type="KEGG" id="kfa:Q73A0000_07230"/>
<protein>
    <recommendedName>
        <fullName evidence="1">DUF5977 domain-containing protein</fullName>
    </recommendedName>
</protein>
<accession>A0A7M2Y8K3</accession>
<gene>
    <name evidence="2" type="ORF">Q73A0000_07230</name>
</gene>
<dbReference type="Proteomes" id="UP000594195">
    <property type="component" value="Chromosome"/>
</dbReference>
<reference evidence="2 3" key="1">
    <citation type="submission" date="2019-05" db="EMBL/GenBank/DDBJ databases">
        <title>Chryseobacterium sp. isolated from King George Island, maritime Antarctica.</title>
        <authorList>
            <person name="Peng X."/>
        </authorList>
    </citation>
    <scope>NUCLEOTIDE SEQUENCE [LARGE SCALE GENOMIC DNA]</scope>
    <source>
        <strain evidence="2 3">7-3A</strain>
    </source>
</reference>
<evidence type="ECO:0000313" key="3">
    <source>
        <dbReference type="Proteomes" id="UP000594195"/>
    </source>
</evidence>
<organism evidence="2 3">
    <name type="scientific">Kaistella flava</name>
    <name type="common">ex Peng et al. 2021</name>
    <dbReference type="NCBI Taxonomy" id="2038776"/>
    <lineage>
        <taxon>Bacteria</taxon>
        <taxon>Pseudomonadati</taxon>
        <taxon>Bacteroidota</taxon>
        <taxon>Flavobacteriia</taxon>
        <taxon>Flavobacteriales</taxon>
        <taxon>Weeksellaceae</taxon>
        <taxon>Chryseobacterium group</taxon>
        <taxon>Kaistella</taxon>
    </lineage>
</organism>
<dbReference type="EMBL" id="CP040442">
    <property type="protein sequence ID" value="QOW10169.1"/>
    <property type="molecule type" value="Genomic_DNA"/>
</dbReference>
<dbReference type="AlphaFoldDB" id="A0A7M2Y8K3"/>
<evidence type="ECO:0000259" key="1">
    <source>
        <dbReference type="Pfam" id="PF19404"/>
    </source>
</evidence>
<evidence type="ECO:0000313" key="2">
    <source>
        <dbReference type="EMBL" id="QOW10169.1"/>
    </source>
</evidence>
<dbReference type="InterPro" id="IPR046020">
    <property type="entry name" value="DUF5977"/>
</dbReference>
<feature type="domain" description="DUF5977" evidence="1">
    <location>
        <begin position="640"/>
        <end position="703"/>
    </location>
</feature>
<name>A0A7M2Y8K3_9FLAO</name>